<dbReference type="Proteomes" id="UP000030645">
    <property type="component" value="Unassembled WGS sequence"/>
</dbReference>
<feature type="transmembrane region" description="Helical" evidence="1">
    <location>
        <begin position="60"/>
        <end position="78"/>
    </location>
</feature>
<name>W9S9C5_9ROSA</name>
<keyword evidence="1" id="KW-1133">Transmembrane helix</keyword>
<evidence type="ECO:0000256" key="1">
    <source>
        <dbReference type="SAM" id="Phobius"/>
    </source>
</evidence>
<evidence type="ECO:0000313" key="2">
    <source>
        <dbReference type="EMBL" id="EXC20803.1"/>
    </source>
</evidence>
<reference evidence="3" key="1">
    <citation type="submission" date="2013-01" db="EMBL/GenBank/DDBJ databases">
        <title>Draft Genome Sequence of a Mulberry Tree, Morus notabilis C.K. Schneid.</title>
        <authorList>
            <person name="He N."/>
            <person name="Zhao S."/>
        </authorList>
    </citation>
    <scope>NUCLEOTIDE SEQUENCE</scope>
</reference>
<evidence type="ECO:0000313" key="3">
    <source>
        <dbReference type="Proteomes" id="UP000030645"/>
    </source>
</evidence>
<dbReference type="Pfam" id="PF14299">
    <property type="entry name" value="PP2"/>
    <property type="match status" value="1"/>
</dbReference>
<accession>W9S9C5</accession>
<dbReference type="EMBL" id="KE345921">
    <property type="protein sequence ID" value="EXC20803.1"/>
    <property type="molecule type" value="Genomic_DNA"/>
</dbReference>
<keyword evidence="3" id="KW-1185">Reference proteome</keyword>
<dbReference type="PANTHER" id="PTHR32278">
    <property type="entry name" value="F-BOX DOMAIN-CONTAINING PROTEIN"/>
    <property type="match status" value="1"/>
</dbReference>
<gene>
    <name evidence="2" type="ORF">L484_007385</name>
</gene>
<sequence>MSLWISEKGWTVYMVLDEMALGSKTREAFPRSEHILRLKEHFGSIELMSHERTMEFSTCYVLYVGSVVAGALISPMMYPNFPLPQMTILMDQAPCKFTEVAKLIVLAEDRFGFNRIPVQFRIDFEDRENGEGTRIVLDPSRNRDGWKEIEMGEFFNEHGDDGSVDDYNSKSGLIVEGIEFRPKASTQEINRTSGVNVDAAIKPHLVFIGVGMCIRDDIWECAGG</sequence>
<dbReference type="InterPro" id="IPR025886">
    <property type="entry name" value="PP2-like"/>
</dbReference>
<keyword evidence="1" id="KW-0472">Membrane</keyword>
<protein>
    <submittedName>
        <fullName evidence="2">Uncharacterized protein</fullName>
    </submittedName>
</protein>
<dbReference type="AlphaFoldDB" id="W9S9C5"/>
<proteinExistence type="predicted"/>
<keyword evidence="1" id="KW-0812">Transmembrane</keyword>
<organism evidence="2 3">
    <name type="scientific">Morus notabilis</name>
    <dbReference type="NCBI Taxonomy" id="981085"/>
    <lineage>
        <taxon>Eukaryota</taxon>
        <taxon>Viridiplantae</taxon>
        <taxon>Streptophyta</taxon>
        <taxon>Embryophyta</taxon>
        <taxon>Tracheophyta</taxon>
        <taxon>Spermatophyta</taxon>
        <taxon>Magnoliopsida</taxon>
        <taxon>eudicotyledons</taxon>
        <taxon>Gunneridae</taxon>
        <taxon>Pentapetalae</taxon>
        <taxon>rosids</taxon>
        <taxon>fabids</taxon>
        <taxon>Rosales</taxon>
        <taxon>Moraceae</taxon>
        <taxon>Moreae</taxon>
        <taxon>Morus</taxon>
    </lineage>
</organism>
<dbReference type="PANTHER" id="PTHR32278:SF135">
    <property type="entry name" value="F-BOX PROTEIN PP2-B12"/>
    <property type="match status" value="1"/>
</dbReference>